<reference evidence="7" key="1">
    <citation type="submission" date="2019-05" db="EMBL/GenBank/DDBJ databases">
        <title>Whole genome sequencing of Pseudanabaena catenata USMAC16.</title>
        <authorList>
            <person name="Khan Z."/>
            <person name="Omar W.M."/>
            <person name="Convey P."/>
            <person name="Merican F."/>
            <person name="Najimudin N."/>
        </authorList>
    </citation>
    <scope>NUCLEOTIDE SEQUENCE</scope>
    <source>
        <strain evidence="7">USMAC16</strain>
    </source>
</reference>
<protein>
    <submittedName>
        <fullName evidence="7">Phosphoglycerate dehydrogenase</fullName>
    </submittedName>
</protein>
<dbReference type="InterPro" id="IPR029753">
    <property type="entry name" value="D-isomer_DH_CS"/>
</dbReference>
<dbReference type="PANTHER" id="PTHR42789">
    <property type="entry name" value="D-ISOMER SPECIFIC 2-HYDROXYACID DEHYDROGENASE FAMILY PROTEIN (AFU_ORTHOLOGUE AFUA_6G10090)"/>
    <property type="match status" value="1"/>
</dbReference>
<accession>A0A9X4MCM5</accession>
<dbReference type="PROSITE" id="PS00671">
    <property type="entry name" value="D_2_HYDROXYACID_DH_3"/>
    <property type="match status" value="1"/>
</dbReference>
<evidence type="ECO:0000259" key="6">
    <source>
        <dbReference type="Pfam" id="PF02826"/>
    </source>
</evidence>
<feature type="domain" description="D-isomer specific 2-hydroxyacid dehydrogenase catalytic" evidence="5">
    <location>
        <begin position="15"/>
        <end position="304"/>
    </location>
</feature>
<dbReference type="Proteomes" id="UP001152872">
    <property type="component" value="Unassembled WGS sequence"/>
</dbReference>
<feature type="domain" description="D-isomer specific 2-hydroxyacid dehydrogenase NAD-binding" evidence="6">
    <location>
        <begin position="113"/>
        <end position="283"/>
    </location>
</feature>
<dbReference type="RefSeq" id="WP_009625847.1">
    <property type="nucleotide sequence ID" value="NZ_VBTY01000022.1"/>
</dbReference>
<sequence length="316" mass="34306">MPKLLISTSSFDVKSNQILQNLQAQGFEIVLNPYGRKLKEAEVLELLSDDVVGMIAGVEPLTREVLKSTQSLKVISRCGIGTDSVDLNTAAELGIPVHITPSAPVIAVAELTVSLILSILRRTSEADRALREGIWKPLMGRLLASQVVGILGYGRVGNRVGQLLKTFGAKRIAHDIFCDASLFADTVCVPSLDEFIPSATVITIHIPYNQDNHHLVDRDFINKMQPGSILINTSRGGLVDEQALYEALVSGHLAGAALDVFEEEPYHGLLRTLPQVILTPHMGSYAKEARVQMEEEAAQNLLNSLINLGLAKGDRS</sequence>
<dbReference type="Pfam" id="PF02826">
    <property type="entry name" value="2-Hacid_dh_C"/>
    <property type="match status" value="1"/>
</dbReference>
<evidence type="ECO:0000259" key="5">
    <source>
        <dbReference type="Pfam" id="PF00389"/>
    </source>
</evidence>
<dbReference type="EMBL" id="VBTY01000022">
    <property type="protein sequence ID" value="MDG3493794.1"/>
    <property type="molecule type" value="Genomic_DNA"/>
</dbReference>
<dbReference type="AlphaFoldDB" id="A0A9X4MCM5"/>
<evidence type="ECO:0000256" key="2">
    <source>
        <dbReference type="ARBA" id="ARBA00023002"/>
    </source>
</evidence>
<keyword evidence="8" id="KW-1185">Reference proteome</keyword>
<keyword evidence="3" id="KW-0520">NAD</keyword>
<dbReference type="InterPro" id="IPR036291">
    <property type="entry name" value="NAD(P)-bd_dom_sf"/>
</dbReference>
<organism evidence="7 8">
    <name type="scientific">Pseudanabaena catenata USMAC16</name>
    <dbReference type="NCBI Taxonomy" id="1855837"/>
    <lineage>
        <taxon>Bacteria</taxon>
        <taxon>Bacillati</taxon>
        <taxon>Cyanobacteriota</taxon>
        <taxon>Cyanophyceae</taxon>
        <taxon>Pseudanabaenales</taxon>
        <taxon>Pseudanabaenaceae</taxon>
        <taxon>Pseudanabaena</taxon>
    </lineage>
</organism>
<evidence type="ECO:0000256" key="1">
    <source>
        <dbReference type="ARBA" id="ARBA00005854"/>
    </source>
</evidence>
<dbReference type="Gene3D" id="3.40.50.720">
    <property type="entry name" value="NAD(P)-binding Rossmann-like Domain"/>
    <property type="match status" value="2"/>
</dbReference>
<comment type="similarity">
    <text evidence="1 4">Belongs to the D-isomer specific 2-hydroxyacid dehydrogenase family.</text>
</comment>
<evidence type="ECO:0000256" key="3">
    <source>
        <dbReference type="ARBA" id="ARBA00023027"/>
    </source>
</evidence>
<comment type="caution">
    <text evidence="7">The sequence shown here is derived from an EMBL/GenBank/DDBJ whole genome shotgun (WGS) entry which is preliminary data.</text>
</comment>
<dbReference type="GO" id="GO:0051287">
    <property type="term" value="F:NAD binding"/>
    <property type="evidence" value="ECO:0007669"/>
    <property type="project" value="InterPro"/>
</dbReference>
<dbReference type="PANTHER" id="PTHR42789:SF1">
    <property type="entry name" value="D-ISOMER SPECIFIC 2-HYDROXYACID DEHYDROGENASE FAMILY PROTEIN (AFU_ORTHOLOGUE AFUA_6G10090)"/>
    <property type="match status" value="1"/>
</dbReference>
<evidence type="ECO:0000313" key="7">
    <source>
        <dbReference type="EMBL" id="MDG3493794.1"/>
    </source>
</evidence>
<dbReference type="InterPro" id="IPR006140">
    <property type="entry name" value="D-isomer_DH_NAD-bd"/>
</dbReference>
<dbReference type="SUPFAM" id="SSF51735">
    <property type="entry name" value="NAD(P)-binding Rossmann-fold domains"/>
    <property type="match status" value="1"/>
</dbReference>
<gene>
    <name evidence="7" type="ORF">FEV09_04415</name>
</gene>
<dbReference type="SUPFAM" id="SSF52283">
    <property type="entry name" value="Formate/glycerate dehydrogenase catalytic domain-like"/>
    <property type="match status" value="1"/>
</dbReference>
<dbReference type="InterPro" id="IPR006139">
    <property type="entry name" value="D-isomer_2_OHA_DH_cat_dom"/>
</dbReference>
<dbReference type="CDD" id="cd12172">
    <property type="entry name" value="PGDH_like_2"/>
    <property type="match status" value="1"/>
</dbReference>
<dbReference type="InterPro" id="IPR050857">
    <property type="entry name" value="D-2-hydroxyacid_DH"/>
</dbReference>
<dbReference type="Pfam" id="PF00389">
    <property type="entry name" value="2-Hacid_dh"/>
    <property type="match status" value="1"/>
</dbReference>
<keyword evidence="2 4" id="KW-0560">Oxidoreductase</keyword>
<name>A0A9X4MCM5_9CYAN</name>
<evidence type="ECO:0000313" key="8">
    <source>
        <dbReference type="Proteomes" id="UP001152872"/>
    </source>
</evidence>
<dbReference type="GO" id="GO:0016616">
    <property type="term" value="F:oxidoreductase activity, acting on the CH-OH group of donors, NAD or NADP as acceptor"/>
    <property type="evidence" value="ECO:0007669"/>
    <property type="project" value="InterPro"/>
</dbReference>
<proteinExistence type="inferred from homology"/>
<evidence type="ECO:0000256" key="4">
    <source>
        <dbReference type="RuleBase" id="RU003719"/>
    </source>
</evidence>